<feature type="domain" description="BTB" evidence="1">
    <location>
        <begin position="19"/>
        <end position="92"/>
    </location>
</feature>
<name>A0A9N8W6S3_9GLOM</name>
<evidence type="ECO:0000259" key="1">
    <source>
        <dbReference type="PROSITE" id="PS50097"/>
    </source>
</evidence>
<proteinExistence type="predicted"/>
<dbReference type="SMART" id="SM00225">
    <property type="entry name" value="BTB"/>
    <property type="match status" value="1"/>
</dbReference>
<evidence type="ECO:0000313" key="3">
    <source>
        <dbReference type="Proteomes" id="UP000789342"/>
    </source>
</evidence>
<keyword evidence="3" id="KW-1185">Reference proteome</keyword>
<dbReference type="OrthoDB" id="298084at2759"/>
<dbReference type="PROSITE" id="PS50097">
    <property type="entry name" value="BTB"/>
    <property type="match status" value="1"/>
</dbReference>
<dbReference type="PANTHER" id="PTHR24410:SF23">
    <property type="entry name" value="BTB DOMAIN-CONTAINING PROTEIN-RELATED"/>
    <property type="match status" value="1"/>
</dbReference>
<sequence length="335" mass="39330">MDNSVSIDFANLFENPEGYNVKILVGEEPNVKEFKAHKFILTSRSDYFKRAFSSQWERAENGIIVFKKPNISPSVFNVLLKYIYTGVISVDNNEVSFVDIAFASDELQLLEIYQQLERRLLDEEAVWKQGDIVTVIRHDHFIELYKFAIKLACRNPMLVFKSEYFSNIGESNFIDLLKCDDLELDEIEIWKYLIQWGIKNTDSIFDDNLKKWTAENFMDLKNTLRNCIPYIRFFHMSPGEYKKLRVHFKGILPDGFDDEIIQYFSDPNFKPSINILPLRKYPLKSNIIDAKDVGLIANLRIMLSDSSNSVVCNSRKHSYEKKIIDRETFEIEEYE</sequence>
<dbReference type="AlphaFoldDB" id="A0A9N8W6S3"/>
<dbReference type="Pfam" id="PF00651">
    <property type="entry name" value="BTB"/>
    <property type="match status" value="1"/>
</dbReference>
<accession>A0A9N8W6S3</accession>
<protein>
    <submittedName>
        <fullName evidence="2">2316_t:CDS:1</fullName>
    </submittedName>
</protein>
<dbReference type="PANTHER" id="PTHR24410">
    <property type="entry name" value="HL07962P-RELATED"/>
    <property type="match status" value="1"/>
</dbReference>
<gene>
    <name evidence="2" type="ORF">AMORRO_LOCUS1994</name>
</gene>
<reference evidence="2" key="1">
    <citation type="submission" date="2021-06" db="EMBL/GenBank/DDBJ databases">
        <authorList>
            <person name="Kallberg Y."/>
            <person name="Tangrot J."/>
            <person name="Rosling A."/>
        </authorList>
    </citation>
    <scope>NUCLEOTIDE SEQUENCE</scope>
    <source>
        <strain evidence="2">CL551</strain>
    </source>
</reference>
<dbReference type="Proteomes" id="UP000789342">
    <property type="component" value="Unassembled WGS sequence"/>
</dbReference>
<dbReference type="Gene3D" id="1.25.40.420">
    <property type="match status" value="1"/>
</dbReference>
<feature type="non-terminal residue" evidence="2">
    <location>
        <position position="335"/>
    </location>
</feature>
<dbReference type="InterPro" id="IPR051481">
    <property type="entry name" value="BTB-POZ/Galectin-3-binding"/>
</dbReference>
<dbReference type="EMBL" id="CAJVPV010000790">
    <property type="protein sequence ID" value="CAG8474100.1"/>
    <property type="molecule type" value="Genomic_DNA"/>
</dbReference>
<dbReference type="InterPro" id="IPR000210">
    <property type="entry name" value="BTB/POZ_dom"/>
</dbReference>
<evidence type="ECO:0000313" key="2">
    <source>
        <dbReference type="EMBL" id="CAG8474100.1"/>
    </source>
</evidence>
<comment type="caution">
    <text evidence="2">The sequence shown here is derived from an EMBL/GenBank/DDBJ whole genome shotgun (WGS) entry which is preliminary data.</text>
</comment>
<organism evidence="2 3">
    <name type="scientific">Acaulospora morrowiae</name>
    <dbReference type="NCBI Taxonomy" id="94023"/>
    <lineage>
        <taxon>Eukaryota</taxon>
        <taxon>Fungi</taxon>
        <taxon>Fungi incertae sedis</taxon>
        <taxon>Mucoromycota</taxon>
        <taxon>Glomeromycotina</taxon>
        <taxon>Glomeromycetes</taxon>
        <taxon>Diversisporales</taxon>
        <taxon>Acaulosporaceae</taxon>
        <taxon>Acaulospora</taxon>
    </lineage>
</organism>
<dbReference type="CDD" id="cd18186">
    <property type="entry name" value="BTB_POZ_ZBTB_KLHL-like"/>
    <property type="match status" value="1"/>
</dbReference>
<dbReference type="InterPro" id="IPR011333">
    <property type="entry name" value="SKP1/BTB/POZ_sf"/>
</dbReference>
<dbReference type="Gene3D" id="3.30.710.10">
    <property type="entry name" value="Potassium Channel Kv1.1, Chain A"/>
    <property type="match status" value="1"/>
</dbReference>
<dbReference type="SUPFAM" id="SSF54695">
    <property type="entry name" value="POZ domain"/>
    <property type="match status" value="1"/>
</dbReference>